<name>A0A7W8UG61_9HYPH</name>
<sequence>MTMSLELQIEQLRAELRNTVDPAERRQIDAELQLAQAELIIALAEQDGEVDTEPPF</sequence>
<proteinExistence type="predicted"/>
<organism evidence="1 2">
    <name type="scientific">Rhizobium giardinii</name>
    <dbReference type="NCBI Taxonomy" id="56731"/>
    <lineage>
        <taxon>Bacteria</taxon>
        <taxon>Pseudomonadati</taxon>
        <taxon>Pseudomonadota</taxon>
        <taxon>Alphaproteobacteria</taxon>
        <taxon>Hyphomicrobiales</taxon>
        <taxon>Rhizobiaceae</taxon>
        <taxon>Rhizobium/Agrobacterium group</taxon>
        <taxon>Rhizobium</taxon>
    </lineage>
</organism>
<dbReference type="AlphaFoldDB" id="A0A7W8UG61"/>
<dbReference type="RefSeq" id="WP_018325612.1">
    <property type="nucleotide sequence ID" value="NZ_JACHBK010000015.1"/>
</dbReference>
<comment type="caution">
    <text evidence="1">The sequence shown here is derived from an EMBL/GenBank/DDBJ whole genome shotgun (WGS) entry which is preliminary data.</text>
</comment>
<evidence type="ECO:0000313" key="2">
    <source>
        <dbReference type="Proteomes" id="UP000585507"/>
    </source>
</evidence>
<accession>A0A7W8UG61</accession>
<dbReference type="Proteomes" id="UP000585507">
    <property type="component" value="Unassembled WGS sequence"/>
</dbReference>
<reference evidence="1 2" key="1">
    <citation type="submission" date="2020-08" db="EMBL/GenBank/DDBJ databases">
        <title>Genomic Encyclopedia of Type Strains, Phase IV (KMG-V): Genome sequencing to study the core and pangenomes of soil and plant-associated prokaryotes.</title>
        <authorList>
            <person name="Whitman W."/>
        </authorList>
    </citation>
    <scope>NUCLEOTIDE SEQUENCE [LARGE SCALE GENOMIC DNA]</scope>
    <source>
        <strain evidence="1 2">SEMIA 4084</strain>
    </source>
</reference>
<protein>
    <submittedName>
        <fullName evidence="1">Uncharacterized protein</fullName>
    </submittedName>
</protein>
<evidence type="ECO:0000313" key="1">
    <source>
        <dbReference type="EMBL" id="MBB5538781.1"/>
    </source>
</evidence>
<gene>
    <name evidence="1" type="ORF">GGD55_005521</name>
</gene>
<keyword evidence="2" id="KW-1185">Reference proteome</keyword>
<dbReference type="EMBL" id="JACHBK010000015">
    <property type="protein sequence ID" value="MBB5538781.1"/>
    <property type="molecule type" value="Genomic_DNA"/>
</dbReference>